<gene>
    <name evidence="3" type="ORF">Raf01_26030</name>
</gene>
<dbReference type="Pfam" id="PF08327">
    <property type="entry name" value="AHSA1"/>
    <property type="match status" value="1"/>
</dbReference>
<evidence type="ECO:0000313" key="3">
    <source>
        <dbReference type="EMBL" id="GIH14431.1"/>
    </source>
</evidence>
<name>A0A8J3QQ44_9ACTN</name>
<evidence type="ECO:0000259" key="2">
    <source>
        <dbReference type="Pfam" id="PF08327"/>
    </source>
</evidence>
<comment type="similarity">
    <text evidence="1">Belongs to the AHA1 family.</text>
</comment>
<organism evidence="3 4">
    <name type="scientific">Rugosimonospora africana</name>
    <dbReference type="NCBI Taxonomy" id="556532"/>
    <lineage>
        <taxon>Bacteria</taxon>
        <taxon>Bacillati</taxon>
        <taxon>Actinomycetota</taxon>
        <taxon>Actinomycetes</taxon>
        <taxon>Micromonosporales</taxon>
        <taxon>Micromonosporaceae</taxon>
        <taxon>Rugosimonospora</taxon>
    </lineage>
</organism>
<dbReference type="AlphaFoldDB" id="A0A8J3QQ44"/>
<protein>
    <submittedName>
        <fullName evidence="3">ATPase</fullName>
    </submittedName>
</protein>
<dbReference type="InterPro" id="IPR023393">
    <property type="entry name" value="START-like_dom_sf"/>
</dbReference>
<dbReference type="InterPro" id="IPR013538">
    <property type="entry name" value="ASHA1/2-like_C"/>
</dbReference>
<dbReference type="SUPFAM" id="SSF55961">
    <property type="entry name" value="Bet v1-like"/>
    <property type="match status" value="1"/>
</dbReference>
<evidence type="ECO:0000313" key="4">
    <source>
        <dbReference type="Proteomes" id="UP000642748"/>
    </source>
</evidence>
<feature type="domain" description="Activator of Hsp90 ATPase homologue 1/2-like C-terminal" evidence="2">
    <location>
        <begin position="22"/>
        <end position="153"/>
    </location>
</feature>
<evidence type="ECO:0000256" key="1">
    <source>
        <dbReference type="ARBA" id="ARBA00006817"/>
    </source>
</evidence>
<reference evidence="3" key="1">
    <citation type="submission" date="2021-01" db="EMBL/GenBank/DDBJ databases">
        <title>Whole genome shotgun sequence of Rugosimonospora africana NBRC 104875.</title>
        <authorList>
            <person name="Komaki H."/>
            <person name="Tamura T."/>
        </authorList>
    </citation>
    <scope>NUCLEOTIDE SEQUENCE</scope>
    <source>
        <strain evidence="3">NBRC 104875</strain>
    </source>
</reference>
<keyword evidence="4" id="KW-1185">Reference proteome</keyword>
<dbReference type="EMBL" id="BONZ01000025">
    <property type="protein sequence ID" value="GIH14431.1"/>
    <property type="molecule type" value="Genomic_DNA"/>
</dbReference>
<comment type="caution">
    <text evidence="3">The sequence shown here is derived from an EMBL/GenBank/DDBJ whole genome shotgun (WGS) entry which is preliminary data.</text>
</comment>
<proteinExistence type="inferred from homology"/>
<dbReference type="RefSeq" id="WP_203918101.1">
    <property type="nucleotide sequence ID" value="NZ_BONZ01000025.1"/>
</dbReference>
<dbReference type="Gene3D" id="3.30.530.20">
    <property type="match status" value="1"/>
</dbReference>
<sequence length="159" mass="17780">MGKTRITAEPGMPQIVIAREFAAPRELVFRAHTDPDLLAQWLGPRDLTMTVESYDVRDGGRWRYVHTDSDGNAYGFHGIFHGTPSPQVIVQTFEFEGAPGHVKLDTTTLEQRGATTLVRTVSAFQSVEDRDAMVAADMERGVRDSHERLEELLATLRRG</sequence>
<dbReference type="CDD" id="cd07826">
    <property type="entry name" value="SRPBCC_CalC_Aha1-like_9"/>
    <property type="match status" value="1"/>
</dbReference>
<accession>A0A8J3QQ44</accession>
<dbReference type="Proteomes" id="UP000642748">
    <property type="component" value="Unassembled WGS sequence"/>
</dbReference>